<evidence type="ECO:0000313" key="2">
    <source>
        <dbReference type="EMBL" id="CBW76095.1"/>
    </source>
</evidence>
<dbReference type="Proteomes" id="UP000007437">
    <property type="component" value="Chromosome"/>
</dbReference>
<proteinExistence type="predicted"/>
<reference evidence="2 3" key="1">
    <citation type="journal article" date="2011" name="J. Bacteriol.">
        <title>Complete genome sequence of Burkholderia rhizoxinica, an endosymbiont of Rhizopus microsporus.</title>
        <authorList>
            <person name="Lackner G."/>
            <person name="Moebius N."/>
            <person name="Partida-Martinez L."/>
            <person name="Hertweck C."/>
        </authorList>
    </citation>
    <scope>NUCLEOTIDE SEQUENCE [LARGE SCALE GENOMIC DNA]</scope>
    <source>
        <strain evidence="3">DSM 19002 / CIP 109453 / HKI 454</strain>
    </source>
</reference>
<accession>E5ALS4</accession>
<evidence type="ECO:0000256" key="1">
    <source>
        <dbReference type="SAM" id="MobiDB-lite"/>
    </source>
</evidence>
<gene>
    <name evidence="2" type="ordered locus">RBRH_04090</name>
</gene>
<sequence>MTPGAGKASPRDPVSDARNDATRPGSAPLAAD</sequence>
<dbReference type="KEGG" id="brh:RBRH_04090"/>
<feature type="region of interest" description="Disordered" evidence="1">
    <location>
        <begin position="1"/>
        <end position="32"/>
    </location>
</feature>
<dbReference type="AlphaFoldDB" id="E5ALS4"/>
<evidence type="ECO:0000313" key="3">
    <source>
        <dbReference type="Proteomes" id="UP000007437"/>
    </source>
</evidence>
<organism evidence="2 3">
    <name type="scientific">Mycetohabitans rhizoxinica (strain DSM 19002 / CIP 109453 / HKI 454)</name>
    <name type="common">Paraburkholderia rhizoxinica</name>
    <dbReference type="NCBI Taxonomy" id="882378"/>
    <lineage>
        <taxon>Bacteria</taxon>
        <taxon>Pseudomonadati</taxon>
        <taxon>Pseudomonadota</taxon>
        <taxon>Betaproteobacteria</taxon>
        <taxon>Burkholderiales</taxon>
        <taxon>Burkholderiaceae</taxon>
        <taxon>Mycetohabitans</taxon>
    </lineage>
</organism>
<dbReference type="EMBL" id="FR687359">
    <property type="protein sequence ID" value="CBW76095.1"/>
    <property type="molecule type" value="Genomic_DNA"/>
</dbReference>
<protein>
    <submittedName>
        <fullName evidence="2">Uncharacterized protein</fullName>
    </submittedName>
</protein>
<feature type="compositionally biased region" description="Basic and acidic residues" evidence="1">
    <location>
        <begin position="9"/>
        <end position="21"/>
    </location>
</feature>
<dbReference type="HOGENOM" id="CLU_3388549_0_0_4"/>
<name>E5ALS4_MYCRK</name>